<dbReference type="Proteomes" id="UP000053562">
    <property type="component" value="Unassembled WGS sequence"/>
</dbReference>
<protein>
    <submittedName>
        <fullName evidence="2">Uncharacterized protein</fullName>
    </submittedName>
</protein>
<accession>A0A0J9V268</accession>
<feature type="transmembrane region" description="Helical" evidence="1">
    <location>
        <begin position="74"/>
        <end position="96"/>
    </location>
</feature>
<reference evidence="2 3" key="1">
    <citation type="submission" date="2011-08" db="EMBL/GenBank/DDBJ databases">
        <title>The Genome Sequence of Plasmodium vivax India VII.</title>
        <authorList>
            <consortium name="The Broad Institute Genome Sequencing Platform"/>
            <consortium name="The Broad Institute Genome Sequencing Center for Infectious Disease"/>
            <person name="Neafsey D."/>
            <person name="Carlton J."/>
            <person name="Barnwell J."/>
            <person name="Collins W."/>
            <person name="Escalante A."/>
            <person name="Mullikin J."/>
            <person name="Saul A."/>
            <person name="Guigo R."/>
            <person name="Camara F."/>
            <person name="Young S.K."/>
            <person name="Zeng Q."/>
            <person name="Gargeya S."/>
            <person name="Fitzgerald M."/>
            <person name="Haas B."/>
            <person name="Abouelleil A."/>
            <person name="Alvarado L."/>
            <person name="Arachchi H.M."/>
            <person name="Berlin A."/>
            <person name="Brown A."/>
            <person name="Chapman S.B."/>
            <person name="Chen Z."/>
            <person name="Dunbar C."/>
            <person name="Freedman E."/>
            <person name="Gearin G."/>
            <person name="Gellesch M."/>
            <person name="Goldberg J."/>
            <person name="Griggs A."/>
            <person name="Gujja S."/>
            <person name="Heiman D."/>
            <person name="Howarth C."/>
            <person name="Larson L."/>
            <person name="Lui A."/>
            <person name="MacDonald P.J.P."/>
            <person name="Montmayeur A."/>
            <person name="Murphy C."/>
            <person name="Neiman D."/>
            <person name="Pearson M."/>
            <person name="Priest M."/>
            <person name="Roberts A."/>
            <person name="Saif S."/>
            <person name="Shea T."/>
            <person name="Shenoy N."/>
            <person name="Sisk P."/>
            <person name="Stolte C."/>
            <person name="Sykes S."/>
            <person name="Wortman J."/>
            <person name="Nusbaum C."/>
            <person name="Birren B."/>
        </authorList>
    </citation>
    <scope>NUCLEOTIDE SEQUENCE [LARGE SCALE GENOMIC DNA]</scope>
    <source>
        <strain evidence="2 3">India VII</strain>
    </source>
</reference>
<keyword evidence="1" id="KW-0812">Transmembrane</keyword>
<dbReference type="EMBL" id="KQ234311">
    <property type="protein sequence ID" value="KMZ79998.1"/>
    <property type="molecule type" value="Genomic_DNA"/>
</dbReference>
<feature type="non-terminal residue" evidence="2">
    <location>
        <position position="163"/>
    </location>
</feature>
<name>A0A0J9V268_PLAVI</name>
<keyword evidence="1" id="KW-0472">Membrane</keyword>
<dbReference type="AlphaFoldDB" id="A0A0J9V268"/>
<proteinExistence type="predicted"/>
<gene>
    <name evidence="2" type="ORF">PVIIG_04796</name>
</gene>
<feature type="non-terminal residue" evidence="2">
    <location>
        <position position="1"/>
    </location>
</feature>
<keyword evidence="1" id="KW-1133">Transmembrane helix</keyword>
<evidence type="ECO:0000313" key="3">
    <source>
        <dbReference type="Proteomes" id="UP000053562"/>
    </source>
</evidence>
<evidence type="ECO:0000256" key="1">
    <source>
        <dbReference type="SAM" id="Phobius"/>
    </source>
</evidence>
<evidence type="ECO:0000313" key="2">
    <source>
        <dbReference type="EMBL" id="KMZ79998.1"/>
    </source>
</evidence>
<organism evidence="2 3">
    <name type="scientific">Plasmodium vivax India VII</name>
    <dbReference type="NCBI Taxonomy" id="1077284"/>
    <lineage>
        <taxon>Eukaryota</taxon>
        <taxon>Sar</taxon>
        <taxon>Alveolata</taxon>
        <taxon>Apicomplexa</taxon>
        <taxon>Aconoidasida</taxon>
        <taxon>Haemosporida</taxon>
        <taxon>Plasmodiidae</taxon>
        <taxon>Plasmodium</taxon>
        <taxon>Plasmodium (Plasmodium)</taxon>
    </lineage>
</organism>
<sequence length="163" mass="18362">CESDCNYACDSPHFARQQIGPQLIIFPPEKDKACGVSFRFGTFPCRVANSHEAASATPGTHLCVNFPCAFFCPFFYPFFCPFFYPFFYPFFLSIFLAHFPCPFFLPIFLAHFPGPFFLPIFLAHFPGPFLPPKLHTSACVAYPTRGDISWGPLCTRCAVDGRS</sequence>
<feature type="transmembrane region" description="Helical" evidence="1">
    <location>
        <begin position="103"/>
        <end position="125"/>
    </location>
</feature>